<protein>
    <submittedName>
        <fullName evidence="3">LytR family transcriptional regulator</fullName>
    </submittedName>
</protein>
<dbReference type="InterPro" id="IPR004474">
    <property type="entry name" value="LytR_CpsA_psr"/>
</dbReference>
<evidence type="ECO:0000256" key="1">
    <source>
        <dbReference type="ARBA" id="ARBA00006068"/>
    </source>
</evidence>
<reference evidence="3 4" key="1">
    <citation type="submission" date="2019-10" db="EMBL/GenBank/DDBJ databases">
        <title>The Genome Sequence of Clostridium tarantellae Isolated from Fish Brain.</title>
        <authorList>
            <person name="Bano L."/>
            <person name="Kiel M."/>
            <person name="Sales G."/>
            <person name="Doxey A.C."/>
            <person name="Mansfield M.J."/>
            <person name="Schiavone M."/>
            <person name="Rossetto O."/>
            <person name="Pirazzini M."/>
            <person name="Dobrindt U."/>
            <person name="Montecucco C."/>
        </authorList>
    </citation>
    <scope>NUCLEOTIDE SEQUENCE [LARGE SCALE GENOMIC DNA]</scope>
    <source>
        <strain evidence="3 4">DSM 3997</strain>
    </source>
</reference>
<evidence type="ECO:0000259" key="2">
    <source>
        <dbReference type="Pfam" id="PF03816"/>
    </source>
</evidence>
<evidence type="ECO:0000313" key="4">
    <source>
        <dbReference type="Proteomes" id="UP000430345"/>
    </source>
</evidence>
<dbReference type="PANTHER" id="PTHR33392:SF6">
    <property type="entry name" value="POLYISOPRENYL-TEICHOIC ACID--PEPTIDOGLYCAN TEICHOIC ACID TRANSFERASE TAGU"/>
    <property type="match status" value="1"/>
</dbReference>
<dbReference type="OrthoDB" id="9782542at2"/>
<proteinExistence type="inferred from homology"/>
<comment type="similarity">
    <text evidence="1">Belongs to the LytR/CpsA/Psr (LCP) family.</text>
</comment>
<dbReference type="PANTHER" id="PTHR33392">
    <property type="entry name" value="POLYISOPRENYL-TEICHOIC ACID--PEPTIDOGLYCAN TEICHOIC ACID TRANSFERASE TAGU"/>
    <property type="match status" value="1"/>
</dbReference>
<name>A0A6I1MWB2_9CLOT</name>
<dbReference type="Pfam" id="PF03816">
    <property type="entry name" value="LytR_cpsA_psr"/>
    <property type="match status" value="1"/>
</dbReference>
<dbReference type="NCBIfam" id="TIGR00350">
    <property type="entry name" value="lytR_cpsA_psr"/>
    <property type="match status" value="1"/>
</dbReference>
<comment type="caution">
    <text evidence="3">The sequence shown here is derived from an EMBL/GenBank/DDBJ whole genome shotgun (WGS) entry which is preliminary data.</text>
</comment>
<dbReference type="Proteomes" id="UP000430345">
    <property type="component" value="Unassembled WGS sequence"/>
</dbReference>
<accession>A0A6I1MWB2</accession>
<dbReference type="EMBL" id="WHJC01000220">
    <property type="protein sequence ID" value="MPQ44459.1"/>
    <property type="molecule type" value="Genomic_DNA"/>
</dbReference>
<dbReference type="AlphaFoldDB" id="A0A6I1MWB2"/>
<evidence type="ECO:0000313" key="3">
    <source>
        <dbReference type="EMBL" id="MPQ44459.1"/>
    </source>
</evidence>
<organism evidence="3 4">
    <name type="scientific">Clostridium tarantellae</name>
    <dbReference type="NCBI Taxonomy" id="39493"/>
    <lineage>
        <taxon>Bacteria</taxon>
        <taxon>Bacillati</taxon>
        <taxon>Bacillota</taxon>
        <taxon>Clostridia</taxon>
        <taxon>Eubacteriales</taxon>
        <taxon>Clostridiaceae</taxon>
        <taxon>Clostridium</taxon>
    </lineage>
</organism>
<sequence>MLTIFFIFLISIAGSTWYISDLLGKIDAVSIDKNNVSANKELKNKCKNIKNIALFGVDSDKNNGRSDSIMILTLDEVHNKLKLTSIMRDSYVNIPGYEKDKINHAYAYGGPELALKTINENFNLDVTDFISVNMESIKSIIDKLSGVEIPIKEDEVEFISEIKEAGVHKLNGEQVLSYARIRHVEGGDARRTERHRIILSSLFEKLKGTNLKEYPSLINEFLPYVQTNLSSTDLINLATNFAKLIPNGLNTARFPKDEQMKQLYKNGVYYLAFDDNMKLQIQNYIFEDIS</sequence>
<gene>
    <name evidence="3" type="ORF">GBZ86_11920</name>
</gene>
<dbReference type="Gene3D" id="3.40.630.190">
    <property type="entry name" value="LCP protein"/>
    <property type="match status" value="1"/>
</dbReference>
<feature type="domain" description="Cell envelope-related transcriptional attenuator" evidence="2">
    <location>
        <begin position="65"/>
        <end position="207"/>
    </location>
</feature>
<dbReference type="InterPro" id="IPR050922">
    <property type="entry name" value="LytR/CpsA/Psr_CW_biosynth"/>
</dbReference>
<keyword evidence="4" id="KW-1185">Reference proteome</keyword>